<gene>
    <name evidence="3" type="ORF">BCL65_10139</name>
</gene>
<dbReference type="Proteomes" id="UP000239895">
    <property type="component" value="Unassembled WGS sequence"/>
</dbReference>
<evidence type="ECO:0000313" key="4">
    <source>
        <dbReference type="Proteomes" id="UP000239895"/>
    </source>
</evidence>
<comment type="similarity">
    <text evidence="1">Belongs to the F420H(2)-dependent quinone reductase family.</text>
</comment>
<comment type="caution">
    <text evidence="3">The sequence shown here is derived from an EMBL/GenBank/DDBJ whole genome shotgun (WGS) entry which is preliminary data.</text>
</comment>
<dbReference type="PANTHER" id="PTHR39428:SF1">
    <property type="entry name" value="F420H(2)-DEPENDENT QUINONE REDUCTASE RV1261C"/>
    <property type="match status" value="1"/>
</dbReference>
<evidence type="ECO:0000256" key="2">
    <source>
        <dbReference type="ARBA" id="ARBA00049106"/>
    </source>
</evidence>
<protein>
    <submittedName>
        <fullName evidence="3">Deazaflavin-dependent oxidoreductase (Nitroreductase family)</fullName>
    </submittedName>
</protein>
<dbReference type="Pfam" id="PF04075">
    <property type="entry name" value="F420H2_quin_red"/>
    <property type="match status" value="1"/>
</dbReference>
<name>A0ABX5EJL2_9MICO</name>
<accession>A0ABX5EJL2</accession>
<organism evidence="3 4">
    <name type="scientific">Isoptericola halotolerans</name>
    <dbReference type="NCBI Taxonomy" id="300560"/>
    <lineage>
        <taxon>Bacteria</taxon>
        <taxon>Bacillati</taxon>
        <taxon>Actinomycetota</taxon>
        <taxon>Actinomycetes</taxon>
        <taxon>Micrococcales</taxon>
        <taxon>Promicromonosporaceae</taxon>
        <taxon>Isoptericola</taxon>
    </lineage>
</organism>
<evidence type="ECO:0000313" key="3">
    <source>
        <dbReference type="EMBL" id="PRZ09901.1"/>
    </source>
</evidence>
<evidence type="ECO:0000256" key="1">
    <source>
        <dbReference type="ARBA" id="ARBA00008710"/>
    </source>
</evidence>
<dbReference type="EMBL" id="PVTX01000001">
    <property type="protein sequence ID" value="PRZ09901.1"/>
    <property type="molecule type" value="Genomic_DNA"/>
</dbReference>
<dbReference type="InterPro" id="IPR004378">
    <property type="entry name" value="F420H2_quin_Rdtase"/>
</dbReference>
<proteinExistence type="inferred from homology"/>
<sequence>MSFTHPQGTYGARMPSGPLMKLANKLAAWRARRTSGTTMGMRLLVLTAVGRTSGEPRSTPLAWFPDGDGWLVVASAGGDASNPGWYRNVAAHPDEVTIELGGEKIPVAATELQGDERTVAWERIKASAKQFAGYERKTDRQIPVVRLTRR</sequence>
<dbReference type="Gene3D" id="2.30.110.10">
    <property type="entry name" value="Electron Transport, Fmn-binding Protein, Chain A"/>
    <property type="match status" value="1"/>
</dbReference>
<comment type="catalytic activity">
    <reaction evidence="2">
        <text>oxidized coenzyme F420-(gamma-L-Glu)(n) + a quinol + H(+) = reduced coenzyme F420-(gamma-L-Glu)(n) + a quinone</text>
        <dbReference type="Rhea" id="RHEA:39663"/>
        <dbReference type="Rhea" id="RHEA-COMP:12939"/>
        <dbReference type="Rhea" id="RHEA-COMP:14378"/>
        <dbReference type="ChEBI" id="CHEBI:15378"/>
        <dbReference type="ChEBI" id="CHEBI:24646"/>
        <dbReference type="ChEBI" id="CHEBI:132124"/>
        <dbReference type="ChEBI" id="CHEBI:133980"/>
        <dbReference type="ChEBI" id="CHEBI:139511"/>
    </reaction>
</comment>
<dbReference type="PANTHER" id="PTHR39428">
    <property type="entry name" value="F420H(2)-DEPENDENT QUINONE REDUCTASE RV1261C"/>
    <property type="match status" value="1"/>
</dbReference>
<dbReference type="NCBIfam" id="TIGR00026">
    <property type="entry name" value="hi_GC_TIGR00026"/>
    <property type="match status" value="1"/>
</dbReference>
<dbReference type="InterPro" id="IPR012349">
    <property type="entry name" value="Split_barrel_FMN-bd"/>
</dbReference>
<reference evidence="3 4" key="1">
    <citation type="submission" date="2018-03" db="EMBL/GenBank/DDBJ databases">
        <title>Comparative analysis of microorganisms from saline springs in Andes Mountain Range, Colombia.</title>
        <authorList>
            <person name="Rubin E."/>
        </authorList>
    </citation>
    <scope>NUCLEOTIDE SEQUENCE [LARGE SCALE GENOMIC DNA]</scope>
    <source>
        <strain evidence="3 4">CG 23</strain>
    </source>
</reference>
<keyword evidence="4" id="KW-1185">Reference proteome</keyword>